<comment type="caution">
    <text evidence="2">The sequence shown here is derived from an EMBL/GenBank/DDBJ whole genome shotgun (WGS) entry which is preliminary data.</text>
</comment>
<organism evidence="2 3">
    <name type="scientific">Microdochium trichocladiopsis</name>
    <dbReference type="NCBI Taxonomy" id="1682393"/>
    <lineage>
        <taxon>Eukaryota</taxon>
        <taxon>Fungi</taxon>
        <taxon>Dikarya</taxon>
        <taxon>Ascomycota</taxon>
        <taxon>Pezizomycotina</taxon>
        <taxon>Sordariomycetes</taxon>
        <taxon>Xylariomycetidae</taxon>
        <taxon>Xylariales</taxon>
        <taxon>Microdochiaceae</taxon>
        <taxon>Microdochium</taxon>
    </lineage>
</organism>
<feature type="region of interest" description="Disordered" evidence="1">
    <location>
        <begin position="190"/>
        <end position="218"/>
    </location>
</feature>
<proteinExistence type="predicted"/>
<dbReference type="Proteomes" id="UP000756346">
    <property type="component" value="Unassembled WGS sequence"/>
</dbReference>
<feature type="region of interest" description="Disordered" evidence="1">
    <location>
        <begin position="1"/>
        <end position="97"/>
    </location>
</feature>
<dbReference type="EMBL" id="JAGTJQ010000001">
    <property type="protein sequence ID" value="KAH7040609.1"/>
    <property type="molecule type" value="Genomic_DNA"/>
</dbReference>
<sequence>MTLSRHAPVNHFQPIHNHNSNYDTFKQQTPCQTKLKTRLQGESPSANGSQSKRKRYPLTSTTSPRGRSSKQKTTRKKSRQQTSSLSMPSCIKAAAARTEEPPARHTFYLMVINMMAWPPKLRNAERTCLDLEAGEPLLGPSLTGSPCMSSCLRCRPWRFDPSFPKPALQLAPPSLFCTHSSVWAASFPDAEQQQPELHDSKAPHASDMSVRARGGTRF</sequence>
<protein>
    <submittedName>
        <fullName evidence="2">Uncharacterized protein</fullName>
    </submittedName>
</protein>
<reference evidence="2" key="1">
    <citation type="journal article" date="2021" name="Nat. Commun.">
        <title>Genetic determinants of endophytism in the Arabidopsis root mycobiome.</title>
        <authorList>
            <person name="Mesny F."/>
            <person name="Miyauchi S."/>
            <person name="Thiergart T."/>
            <person name="Pickel B."/>
            <person name="Atanasova L."/>
            <person name="Karlsson M."/>
            <person name="Huettel B."/>
            <person name="Barry K.W."/>
            <person name="Haridas S."/>
            <person name="Chen C."/>
            <person name="Bauer D."/>
            <person name="Andreopoulos W."/>
            <person name="Pangilinan J."/>
            <person name="LaButti K."/>
            <person name="Riley R."/>
            <person name="Lipzen A."/>
            <person name="Clum A."/>
            <person name="Drula E."/>
            <person name="Henrissat B."/>
            <person name="Kohler A."/>
            <person name="Grigoriev I.V."/>
            <person name="Martin F.M."/>
            <person name="Hacquard S."/>
        </authorList>
    </citation>
    <scope>NUCLEOTIDE SEQUENCE</scope>
    <source>
        <strain evidence="2">MPI-CAGE-CH-0230</strain>
    </source>
</reference>
<dbReference type="AlphaFoldDB" id="A0A9P8YHQ7"/>
<gene>
    <name evidence="2" type="ORF">B0I36DRAFT_311084</name>
</gene>
<keyword evidence="3" id="KW-1185">Reference proteome</keyword>
<dbReference type="RefSeq" id="XP_046018664.1">
    <property type="nucleotide sequence ID" value="XM_046152329.1"/>
</dbReference>
<accession>A0A9P8YHQ7</accession>
<dbReference type="GeneID" id="70181875"/>
<feature type="compositionally biased region" description="Polar residues" evidence="1">
    <location>
        <begin position="16"/>
        <end position="50"/>
    </location>
</feature>
<feature type="compositionally biased region" description="Basic residues" evidence="1">
    <location>
        <begin position="67"/>
        <end position="79"/>
    </location>
</feature>
<evidence type="ECO:0000313" key="2">
    <source>
        <dbReference type="EMBL" id="KAH7040609.1"/>
    </source>
</evidence>
<evidence type="ECO:0000313" key="3">
    <source>
        <dbReference type="Proteomes" id="UP000756346"/>
    </source>
</evidence>
<evidence type="ECO:0000256" key="1">
    <source>
        <dbReference type="SAM" id="MobiDB-lite"/>
    </source>
</evidence>
<name>A0A9P8YHQ7_9PEZI</name>